<dbReference type="EMBL" id="FTNZ01000001">
    <property type="protein sequence ID" value="SIS29744.1"/>
    <property type="molecule type" value="Genomic_DNA"/>
</dbReference>
<evidence type="ECO:0000313" key="4">
    <source>
        <dbReference type="Proteomes" id="UP000279541"/>
    </source>
</evidence>
<name>A0A1N7HY11_9FLAO</name>
<proteinExistence type="predicted"/>
<dbReference type="Gene3D" id="3.40.630.20">
    <property type="entry name" value="Peptidase C15, pyroglutamyl peptidase I-like"/>
    <property type="match status" value="1"/>
</dbReference>
<organism evidence="2 3">
    <name type="scientific">Chryseobacterium joostei</name>
    <dbReference type="NCBI Taxonomy" id="112234"/>
    <lineage>
        <taxon>Bacteria</taxon>
        <taxon>Pseudomonadati</taxon>
        <taxon>Bacteroidota</taxon>
        <taxon>Flavobacteriia</taxon>
        <taxon>Flavobacteriales</taxon>
        <taxon>Weeksellaceae</taxon>
        <taxon>Chryseobacterium group</taxon>
        <taxon>Chryseobacterium</taxon>
    </lineage>
</organism>
<reference evidence="1 4" key="2">
    <citation type="submission" date="2018-11" db="EMBL/GenBank/DDBJ databases">
        <title>Proposal to divide the Flavobacteriaceae and reorganize its genera based on Amino Acid Identity values calculated from whole genome sequences.</title>
        <authorList>
            <person name="Nicholson A.C."/>
            <person name="Gulvik C.A."/>
            <person name="Whitney A.M."/>
            <person name="Humrighouse B.W."/>
            <person name="Bell M."/>
            <person name="Holmes B."/>
            <person name="Steigerwalt A.G."/>
            <person name="Villarma A."/>
            <person name="Sheth M."/>
            <person name="Batra D."/>
            <person name="Pryor J."/>
            <person name="Bernardet J.-F."/>
            <person name="Hugo C."/>
            <person name="Kampfer P."/>
            <person name="Newman J."/>
            <person name="McQuiston J.R."/>
        </authorList>
    </citation>
    <scope>NUCLEOTIDE SEQUENCE [LARGE SCALE GENOMIC DNA]</scope>
    <source>
        <strain evidence="1 4">DSM 16927</strain>
    </source>
</reference>
<dbReference type="InterPro" id="IPR036440">
    <property type="entry name" value="Peptidase_C15-like_sf"/>
</dbReference>
<reference evidence="2 3" key="1">
    <citation type="submission" date="2017-01" db="EMBL/GenBank/DDBJ databases">
        <authorList>
            <person name="Mah S.A."/>
            <person name="Swanson W.J."/>
            <person name="Moy G.W."/>
            <person name="Vacquier V.D."/>
        </authorList>
    </citation>
    <scope>NUCLEOTIDE SEQUENCE [LARGE SCALE GENOMIC DNA]</scope>
    <source>
        <strain evidence="2 3">DSM 16927</strain>
    </source>
</reference>
<dbReference type="SUPFAM" id="SSF53182">
    <property type="entry name" value="Pyrrolidone carboxyl peptidase (pyroglutamate aminopeptidase)"/>
    <property type="match status" value="1"/>
</dbReference>
<dbReference type="KEGG" id="cjt:EG359_03050"/>
<dbReference type="EMBL" id="CP033926">
    <property type="protein sequence ID" value="AZA98647.1"/>
    <property type="molecule type" value="Genomic_DNA"/>
</dbReference>
<dbReference type="RefSeq" id="WP_076351971.1">
    <property type="nucleotide sequence ID" value="NZ_CP033926.1"/>
</dbReference>
<evidence type="ECO:0000313" key="1">
    <source>
        <dbReference type="EMBL" id="AZA98647.1"/>
    </source>
</evidence>
<dbReference type="Proteomes" id="UP000279541">
    <property type="component" value="Chromosome"/>
</dbReference>
<dbReference type="OrthoDB" id="4555199at2"/>
<evidence type="ECO:0000313" key="3">
    <source>
        <dbReference type="Proteomes" id="UP000186106"/>
    </source>
</evidence>
<gene>
    <name evidence="1" type="ORF">EG359_03050</name>
    <name evidence="2" type="ORF">SAMN05421768_101754</name>
</gene>
<sequence>MRETTKMYVGGSKTKIVRGEYTIKSDGNHSMWVTKGNIIVTAEKQITQQGENTGVSHGNYVPPEEIYTIHPKVEKVEFLDENNKILNENTKDFFYGQKLKIKVLTSNAKGQSIYVDLQGKTKSTNQKFDILNTKRFSWNGLVTHEETFETPLFVLNPNWYSDDFEEYDYALHETKINEEELNEFFAKIILDAKNVFLPPTGNRLKPITYKRNYEELIGLFKTDNSGSKDLLTNYENLYIDKYADENEDIKDIVDDFSEWLCEDHTEASIEEINAKVSESAGKLWDYAVLQHQDHSMKLTTTNNKTGVKKEEIKERKAILDDRPLYWARIAMQVILKRQYVFIKEIKALSQKDQEDFFKKSIIPKSSKLWKTIVLFEEKSRNYTGIDFSKADNKKKILITGFDPFVLNPQKDGNILQSNPSGINALTLYNKIIGNYFIQTFICPVRYADFDRFKNDKGLIEYLIEPLIKNVDMIITVSQGDVFRFDVDRFPCKNRGGFADNMYWGNSSESYNEKYFNQLNEGKEFYETTLPYKKIVPNKNNITDVFWIYLNQTYNSYHGGDNDKTTEGVILRSKLLDLQKQKSYEGSGGDYLSNEIFYRVAKLRTELYSTLPTGHLHIPLTQFGSDIPAPRGNIVTRDINPKINILIEEIKNIIIKI</sequence>
<keyword evidence="4" id="KW-1185">Reference proteome</keyword>
<dbReference type="Proteomes" id="UP000186106">
    <property type="component" value="Unassembled WGS sequence"/>
</dbReference>
<accession>A0A1N7HY11</accession>
<dbReference type="STRING" id="112234.SAMN05421768_101754"/>
<protein>
    <submittedName>
        <fullName evidence="2">Uncharacterized protein</fullName>
    </submittedName>
</protein>
<evidence type="ECO:0000313" key="2">
    <source>
        <dbReference type="EMBL" id="SIS29744.1"/>
    </source>
</evidence>
<dbReference type="AlphaFoldDB" id="A0A1N7HY11"/>